<keyword evidence="3" id="KW-0132">Cell division</keyword>
<dbReference type="InterPro" id="IPR006776">
    <property type="entry name" value="SsgB"/>
</dbReference>
<comment type="caution">
    <text evidence="7">The sequence shown here is derived from an EMBL/GenBank/DDBJ whole genome shotgun (WGS) entry which is preliminary data.</text>
</comment>
<dbReference type="RefSeq" id="WP_035282189.1">
    <property type="nucleotide sequence ID" value="NZ_AYXG01000092.1"/>
</dbReference>
<keyword evidence="6" id="KW-0131">Cell cycle</keyword>
<name>W7IMA8_9PSEU</name>
<comment type="subcellular location">
    <subcellularLocation>
        <location evidence="1">Cell septum</location>
    </subcellularLocation>
</comment>
<dbReference type="STRING" id="909613.UO65_2671"/>
<protein>
    <submittedName>
        <fullName evidence="7">Putative membrane protein</fullName>
    </submittedName>
</protein>
<dbReference type="eggNOG" id="ENOG5032RFA">
    <property type="taxonomic scope" value="Bacteria"/>
</dbReference>
<dbReference type="Proteomes" id="UP000019277">
    <property type="component" value="Unassembled WGS sequence"/>
</dbReference>
<evidence type="ECO:0000256" key="3">
    <source>
        <dbReference type="ARBA" id="ARBA00022618"/>
    </source>
</evidence>
<dbReference type="GO" id="GO:0030428">
    <property type="term" value="C:cell septum"/>
    <property type="evidence" value="ECO:0007669"/>
    <property type="project" value="UniProtKB-SubCell"/>
</dbReference>
<evidence type="ECO:0000256" key="2">
    <source>
        <dbReference type="ARBA" id="ARBA00009323"/>
    </source>
</evidence>
<keyword evidence="5" id="KW-0717">Septation</keyword>
<accession>A0A8E3BI04</accession>
<dbReference type="AlphaFoldDB" id="W7IMA8"/>
<keyword evidence="8" id="KW-1185">Reference proteome</keyword>
<dbReference type="GO" id="GO:0000917">
    <property type="term" value="P:division septum assembly"/>
    <property type="evidence" value="ECO:0007669"/>
    <property type="project" value="UniProtKB-KW"/>
</dbReference>
<accession>W7IMA8</accession>
<dbReference type="InterPro" id="IPR038658">
    <property type="entry name" value="SsgB_sf"/>
</dbReference>
<organism evidence="7 8">
    <name type="scientific">Actinokineospora spheciospongiae</name>
    <dbReference type="NCBI Taxonomy" id="909613"/>
    <lineage>
        <taxon>Bacteria</taxon>
        <taxon>Bacillati</taxon>
        <taxon>Actinomycetota</taxon>
        <taxon>Actinomycetes</taxon>
        <taxon>Pseudonocardiales</taxon>
        <taxon>Pseudonocardiaceae</taxon>
        <taxon>Actinokineospora</taxon>
    </lineage>
</organism>
<dbReference type="EMBL" id="AYXG01000092">
    <property type="protein sequence ID" value="EWC62035.1"/>
    <property type="molecule type" value="Genomic_DNA"/>
</dbReference>
<keyword evidence="4" id="KW-0749">Sporulation</keyword>
<dbReference type="Gene3D" id="2.30.31.20">
    <property type="entry name" value="Sporulation-specific cell division protein SsgB"/>
    <property type="match status" value="1"/>
</dbReference>
<dbReference type="OrthoDB" id="3853096at2"/>
<proteinExistence type="inferred from homology"/>
<sequence length="134" mass="14765">MNRDAQHSEQLISLYGGTTPVRSRWSYRADEPFTVATAFQTDADHWVEWVFARDLLVEGMRGPVGEGDVRLAPEFSGPRDALVMEIESPDGHALLVMDLEAVQDFLDATADLVPLGAEGDFFDVDALIAEITNV</sequence>
<comment type="similarity">
    <text evidence="2">Belongs to the SsgA family.</text>
</comment>
<evidence type="ECO:0000256" key="1">
    <source>
        <dbReference type="ARBA" id="ARBA00004431"/>
    </source>
</evidence>
<evidence type="ECO:0000256" key="5">
    <source>
        <dbReference type="ARBA" id="ARBA00023210"/>
    </source>
</evidence>
<dbReference type="Pfam" id="PF04686">
    <property type="entry name" value="SsgA"/>
    <property type="match status" value="1"/>
</dbReference>
<dbReference type="GO" id="GO:0030435">
    <property type="term" value="P:sporulation resulting in formation of a cellular spore"/>
    <property type="evidence" value="ECO:0007669"/>
    <property type="project" value="UniProtKB-KW"/>
</dbReference>
<dbReference type="PATRIC" id="fig|909613.9.peg.2671"/>
<evidence type="ECO:0000256" key="4">
    <source>
        <dbReference type="ARBA" id="ARBA00022969"/>
    </source>
</evidence>
<reference evidence="7 8" key="1">
    <citation type="journal article" date="2014" name="Genome Announc.">
        <title>Draft Genome Sequence of the Antitrypanosomally Active Sponge-Associated Bacterium Actinokineospora sp. Strain EG49.</title>
        <authorList>
            <person name="Harjes J."/>
            <person name="Ryu T."/>
            <person name="Abdelmohsen U.R."/>
            <person name="Moitinho-Silva L."/>
            <person name="Horn H."/>
            <person name="Ravasi T."/>
            <person name="Hentschel U."/>
        </authorList>
    </citation>
    <scope>NUCLEOTIDE SEQUENCE [LARGE SCALE GENOMIC DNA]</scope>
    <source>
        <strain evidence="7 8">EG49</strain>
    </source>
</reference>
<gene>
    <name evidence="7" type="ORF">UO65_2671</name>
</gene>
<evidence type="ECO:0000313" key="8">
    <source>
        <dbReference type="Proteomes" id="UP000019277"/>
    </source>
</evidence>
<evidence type="ECO:0000256" key="6">
    <source>
        <dbReference type="ARBA" id="ARBA00023306"/>
    </source>
</evidence>
<evidence type="ECO:0000313" key="7">
    <source>
        <dbReference type="EMBL" id="EWC62035.1"/>
    </source>
</evidence>